<evidence type="ECO:0000313" key="9">
    <source>
        <dbReference type="EMBL" id="AOT69065.1"/>
    </source>
</evidence>
<proteinExistence type="predicted"/>
<dbReference type="InterPro" id="IPR000715">
    <property type="entry name" value="Glycosyl_transferase_4"/>
</dbReference>
<evidence type="ECO:0000256" key="7">
    <source>
        <dbReference type="PIRSR" id="PIRSR600715-1"/>
    </source>
</evidence>
<feature type="transmembrane region" description="Helical" evidence="8">
    <location>
        <begin position="44"/>
        <end position="66"/>
    </location>
</feature>
<feature type="transmembrane region" description="Helical" evidence="8">
    <location>
        <begin position="6"/>
        <end position="23"/>
    </location>
</feature>
<dbReference type="GO" id="GO:0009103">
    <property type="term" value="P:lipopolysaccharide biosynthetic process"/>
    <property type="evidence" value="ECO:0007669"/>
    <property type="project" value="TreeGrafter"/>
</dbReference>
<evidence type="ECO:0000256" key="3">
    <source>
        <dbReference type="ARBA" id="ARBA00022679"/>
    </source>
</evidence>
<feature type="binding site" evidence="7">
    <location>
        <position position="216"/>
    </location>
    <ligand>
        <name>Mg(2+)</name>
        <dbReference type="ChEBI" id="CHEBI:18420"/>
    </ligand>
</feature>
<feature type="transmembrane region" description="Helical" evidence="8">
    <location>
        <begin position="241"/>
        <end position="262"/>
    </location>
</feature>
<feature type="transmembrane region" description="Helical" evidence="8">
    <location>
        <begin position="103"/>
        <end position="125"/>
    </location>
</feature>
<comment type="subcellular location">
    <subcellularLocation>
        <location evidence="1">Cell membrane</location>
        <topology evidence="1">Multi-pass membrane protein</topology>
    </subcellularLocation>
</comment>
<accession>A0A1D8GDS3</accession>
<keyword evidence="2" id="KW-1003">Cell membrane</keyword>
<evidence type="ECO:0000256" key="1">
    <source>
        <dbReference type="ARBA" id="ARBA00004651"/>
    </source>
</evidence>
<dbReference type="KEGG" id="gfe:Gferi_05530"/>
<evidence type="ECO:0000256" key="8">
    <source>
        <dbReference type="SAM" id="Phobius"/>
    </source>
</evidence>
<feature type="transmembrane region" description="Helical" evidence="8">
    <location>
        <begin position="137"/>
        <end position="157"/>
    </location>
</feature>
<dbReference type="GO" id="GO:0016780">
    <property type="term" value="F:phosphotransferase activity, for other substituted phosphate groups"/>
    <property type="evidence" value="ECO:0007669"/>
    <property type="project" value="InterPro"/>
</dbReference>
<dbReference type="AlphaFoldDB" id="A0A1D8GDS3"/>
<dbReference type="PANTHER" id="PTHR22926:SF3">
    <property type="entry name" value="UNDECAPRENYL-PHOSPHATE ALPHA-N-ACETYLGLUCOSAMINYL 1-PHOSPHATE TRANSFERASE"/>
    <property type="match status" value="1"/>
</dbReference>
<evidence type="ECO:0000256" key="6">
    <source>
        <dbReference type="ARBA" id="ARBA00023136"/>
    </source>
</evidence>
<keyword evidence="10" id="KW-1185">Reference proteome</keyword>
<dbReference type="GO" id="GO:0005886">
    <property type="term" value="C:plasma membrane"/>
    <property type="evidence" value="ECO:0007669"/>
    <property type="project" value="UniProtKB-SubCell"/>
</dbReference>
<dbReference type="RefSeq" id="WP_069974631.1">
    <property type="nucleotide sequence ID" value="NZ_CP017269.1"/>
</dbReference>
<dbReference type="OrthoDB" id="9805475at2"/>
<organism evidence="9 10">
    <name type="scientific">Geosporobacter ferrireducens</name>
    <dbReference type="NCBI Taxonomy" id="1424294"/>
    <lineage>
        <taxon>Bacteria</taxon>
        <taxon>Bacillati</taxon>
        <taxon>Bacillota</taxon>
        <taxon>Clostridia</taxon>
        <taxon>Peptostreptococcales</taxon>
        <taxon>Thermotaleaceae</taxon>
        <taxon>Geosporobacter</taxon>
    </lineage>
</organism>
<name>A0A1D8GDS3_9FIRM</name>
<dbReference type="CDD" id="cd06853">
    <property type="entry name" value="GT_WecA_like"/>
    <property type="match status" value="1"/>
</dbReference>
<keyword evidence="3 9" id="KW-0808">Transferase</keyword>
<protein>
    <submittedName>
        <fullName evidence="9">Undecaprenyl-phosphate alpha-N-acetylglucosaminyl 1-phosphate transferase</fullName>
    </submittedName>
</protein>
<feature type="transmembrane region" description="Helical" evidence="8">
    <location>
        <begin position="293"/>
        <end position="314"/>
    </location>
</feature>
<evidence type="ECO:0000256" key="4">
    <source>
        <dbReference type="ARBA" id="ARBA00022692"/>
    </source>
</evidence>
<keyword evidence="7" id="KW-0479">Metal-binding</keyword>
<dbReference type="GO" id="GO:0044038">
    <property type="term" value="P:cell wall macromolecule biosynthetic process"/>
    <property type="evidence" value="ECO:0007669"/>
    <property type="project" value="TreeGrafter"/>
</dbReference>
<evidence type="ECO:0000256" key="2">
    <source>
        <dbReference type="ARBA" id="ARBA00022475"/>
    </source>
</evidence>
<dbReference type="EMBL" id="CP017269">
    <property type="protein sequence ID" value="AOT69065.1"/>
    <property type="molecule type" value="Genomic_DNA"/>
</dbReference>
<feature type="transmembrane region" description="Helical" evidence="8">
    <location>
        <begin position="217"/>
        <end position="235"/>
    </location>
</feature>
<keyword evidence="4 8" id="KW-0812">Transmembrane</keyword>
<gene>
    <name evidence="9" type="ORF">Gferi_05530</name>
</gene>
<dbReference type="Pfam" id="PF00953">
    <property type="entry name" value="Glycos_transf_4"/>
    <property type="match status" value="1"/>
</dbReference>
<dbReference type="GO" id="GO:0046872">
    <property type="term" value="F:metal ion binding"/>
    <property type="evidence" value="ECO:0007669"/>
    <property type="project" value="UniProtKB-KW"/>
</dbReference>
<feature type="transmembrane region" description="Helical" evidence="8">
    <location>
        <begin position="164"/>
        <end position="182"/>
    </location>
</feature>
<evidence type="ECO:0000313" key="10">
    <source>
        <dbReference type="Proteomes" id="UP000095743"/>
    </source>
</evidence>
<keyword evidence="5 8" id="KW-1133">Transmembrane helix</keyword>
<evidence type="ECO:0000256" key="5">
    <source>
        <dbReference type="ARBA" id="ARBA00022989"/>
    </source>
</evidence>
<feature type="binding site" evidence="7">
    <location>
        <position position="156"/>
    </location>
    <ligand>
        <name>Mg(2+)</name>
        <dbReference type="ChEBI" id="CHEBI:18420"/>
    </ligand>
</feature>
<reference evidence="9 10" key="1">
    <citation type="submission" date="2016-09" db="EMBL/GenBank/DDBJ databases">
        <title>Genomic analysis reveals versatility of anaerobic energy metabolism of Geosporobacter ferrireducens IRF9 of phylum Firmicutes.</title>
        <authorList>
            <person name="Kim S.-J."/>
        </authorList>
    </citation>
    <scope>NUCLEOTIDE SEQUENCE [LARGE SCALE GENOMIC DNA]</scope>
    <source>
        <strain evidence="9 10">IRF9</strain>
    </source>
</reference>
<dbReference type="STRING" id="1424294.Gferi_05530"/>
<keyword evidence="7" id="KW-0460">Magnesium</keyword>
<dbReference type="GO" id="GO:0071555">
    <property type="term" value="P:cell wall organization"/>
    <property type="evidence" value="ECO:0007669"/>
    <property type="project" value="TreeGrafter"/>
</dbReference>
<feature type="transmembrane region" description="Helical" evidence="8">
    <location>
        <begin position="72"/>
        <end position="91"/>
    </location>
</feature>
<comment type="cofactor">
    <cofactor evidence="7">
        <name>Mg(2+)</name>
        <dbReference type="ChEBI" id="CHEBI:18420"/>
    </cofactor>
</comment>
<sequence>MKYFAAFVTAYLIVRLTIPYFRRLSIKIDFVDRPTERKIHKEPISLFGGVAMYTAFLFCYFLFIHAFNKTSIAILLGSFSILLIGMVDDWYKTRKKEFPVFPRLWIQLGAAALIYKSGIIFYGFTNPLTHEYILLPTWLQFILTITWIFGVTTVINFSDGMDGLAGGISAISASTLFIVALAKGQFDSAMLSILLVGVALGFLKYNKYPAQIFMGDSGANFLGFMLAVISLDGAFKQATFISISIPVLALGVPIFDNIMVVFKRFLEGKPVYKADRSQIHYRLLSSGLNQKQVVAFLYLISVCFSLTSIILLLLNV</sequence>
<dbReference type="Proteomes" id="UP000095743">
    <property type="component" value="Chromosome"/>
</dbReference>
<dbReference type="PANTHER" id="PTHR22926">
    <property type="entry name" value="PHOSPHO-N-ACETYLMURAMOYL-PENTAPEPTIDE-TRANSFERASE"/>
    <property type="match status" value="1"/>
</dbReference>
<keyword evidence="6 8" id="KW-0472">Membrane</keyword>